<sequence length="211" mass="22370">MVDRRPGSRRALLGDAAIAILAREGGRGLTHRAVDREAGVPQGTTKNYFPTRESLLEAAAARMADEHRAAVERLHSTTPSQVSPSQLGELYPALLNRAVNGDPTQLLAMAELYLEAVRRPGVRTALGEMAIANAESAVALHRVAGLDSTTRDVGVLDAYLLGISLSLLALPADALRRIGLDDPYSLGLGVFAAAVPQTSERDSGHVEQECS</sequence>
<organism evidence="4 5">
    <name type="scientific">Kutzneria buriramensis</name>
    <dbReference type="NCBI Taxonomy" id="1045776"/>
    <lineage>
        <taxon>Bacteria</taxon>
        <taxon>Bacillati</taxon>
        <taxon>Actinomycetota</taxon>
        <taxon>Actinomycetes</taxon>
        <taxon>Pseudonocardiales</taxon>
        <taxon>Pseudonocardiaceae</taxon>
        <taxon>Kutzneria</taxon>
    </lineage>
</organism>
<feature type="DNA-binding region" description="H-T-H motif" evidence="2">
    <location>
        <begin position="30"/>
        <end position="49"/>
    </location>
</feature>
<name>A0A3E0HLG3_9PSEU</name>
<evidence type="ECO:0000313" key="4">
    <source>
        <dbReference type="EMBL" id="REH47228.1"/>
    </source>
</evidence>
<comment type="caution">
    <text evidence="4">The sequence shown here is derived from an EMBL/GenBank/DDBJ whole genome shotgun (WGS) entry which is preliminary data.</text>
</comment>
<gene>
    <name evidence="4" type="ORF">BCF44_106393</name>
</gene>
<reference evidence="4 5" key="1">
    <citation type="submission" date="2018-08" db="EMBL/GenBank/DDBJ databases">
        <title>Genomic Encyclopedia of Archaeal and Bacterial Type Strains, Phase II (KMG-II): from individual species to whole genera.</title>
        <authorList>
            <person name="Goeker M."/>
        </authorList>
    </citation>
    <scope>NUCLEOTIDE SEQUENCE [LARGE SCALE GENOMIC DNA]</scope>
    <source>
        <strain evidence="4 5">DSM 45791</strain>
    </source>
</reference>
<keyword evidence="5" id="KW-1185">Reference proteome</keyword>
<evidence type="ECO:0000259" key="3">
    <source>
        <dbReference type="PROSITE" id="PS50977"/>
    </source>
</evidence>
<dbReference type="InterPro" id="IPR041583">
    <property type="entry name" value="TetR_C_31"/>
</dbReference>
<dbReference type="Pfam" id="PF17940">
    <property type="entry name" value="TetR_C_31"/>
    <property type="match status" value="1"/>
</dbReference>
<protein>
    <submittedName>
        <fullName evidence="4">Regulatory TetR family protein</fullName>
    </submittedName>
</protein>
<dbReference type="InterPro" id="IPR001647">
    <property type="entry name" value="HTH_TetR"/>
</dbReference>
<accession>A0A3E0HLG3</accession>
<keyword evidence="1 2" id="KW-0238">DNA-binding</keyword>
<evidence type="ECO:0000313" key="5">
    <source>
        <dbReference type="Proteomes" id="UP000256269"/>
    </source>
</evidence>
<dbReference type="EMBL" id="QUNO01000006">
    <property type="protein sequence ID" value="REH47228.1"/>
    <property type="molecule type" value="Genomic_DNA"/>
</dbReference>
<dbReference type="InterPro" id="IPR009057">
    <property type="entry name" value="Homeodomain-like_sf"/>
</dbReference>
<proteinExistence type="predicted"/>
<dbReference type="OrthoDB" id="7506349at2"/>
<dbReference type="PROSITE" id="PS50977">
    <property type="entry name" value="HTH_TETR_2"/>
    <property type="match status" value="1"/>
</dbReference>
<dbReference type="Gene3D" id="1.10.357.10">
    <property type="entry name" value="Tetracycline Repressor, domain 2"/>
    <property type="match status" value="1"/>
</dbReference>
<dbReference type="AlphaFoldDB" id="A0A3E0HLG3"/>
<evidence type="ECO:0000256" key="1">
    <source>
        <dbReference type="ARBA" id="ARBA00023125"/>
    </source>
</evidence>
<feature type="domain" description="HTH tetR-type" evidence="3">
    <location>
        <begin position="7"/>
        <end position="67"/>
    </location>
</feature>
<dbReference type="Proteomes" id="UP000256269">
    <property type="component" value="Unassembled WGS sequence"/>
</dbReference>
<dbReference type="SUPFAM" id="SSF46689">
    <property type="entry name" value="Homeodomain-like"/>
    <property type="match status" value="1"/>
</dbReference>
<dbReference type="GO" id="GO:0003677">
    <property type="term" value="F:DNA binding"/>
    <property type="evidence" value="ECO:0007669"/>
    <property type="project" value="UniProtKB-UniRule"/>
</dbReference>
<dbReference type="RefSeq" id="WP_116175854.1">
    <property type="nucleotide sequence ID" value="NZ_CP144375.1"/>
</dbReference>
<evidence type="ECO:0000256" key="2">
    <source>
        <dbReference type="PROSITE-ProRule" id="PRU00335"/>
    </source>
</evidence>